<feature type="compositionally biased region" description="Acidic residues" evidence="1">
    <location>
        <begin position="1"/>
        <end position="15"/>
    </location>
</feature>
<gene>
    <name evidence="3" type="ORF">MDA_GLEAN10006584</name>
</gene>
<feature type="domain" description="Hyaluronan/mRNA-binding protein" evidence="2">
    <location>
        <begin position="23"/>
        <end position="59"/>
    </location>
</feature>
<accession>L5MJP5</accession>
<keyword evidence="4" id="KW-1185">Reference proteome</keyword>
<feature type="region of interest" description="Disordered" evidence="1">
    <location>
        <begin position="44"/>
        <end position="68"/>
    </location>
</feature>
<dbReference type="AlphaFoldDB" id="L5MJP5"/>
<evidence type="ECO:0000256" key="1">
    <source>
        <dbReference type="SAM" id="MobiDB-lite"/>
    </source>
</evidence>
<feature type="region of interest" description="Disordered" evidence="1">
    <location>
        <begin position="1"/>
        <end position="24"/>
    </location>
</feature>
<name>L5MJP5_MYODS</name>
<reference evidence="4" key="1">
    <citation type="journal article" date="2013" name="Science">
        <title>Comparative analysis of bat genomes provides insight into the evolution of flight and immunity.</title>
        <authorList>
            <person name="Zhang G."/>
            <person name="Cowled C."/>
            <person name="Shi Z."/>
            <person name="Huang Z."/>
            <person name="Bishop-Lilly K.A."/>
            <person name="Fang X."/>
            <person name="Wynne J.W."/>
            <person name="Xiong Z."/>
            <person name="Baker M.L."/>
            <person name="Zhao W."/>
            <person name="Tachedjian M."/>
            <person name="Zhu Y."/>
            <person name="Zhou P."/>
            <person name="Jiang X."/>
            <person name="Ng J."/>
            <person name="Yang L."/>
            <person name="Wu L."/>
            <person name="Xiao J."/>
            <person name="Feng Y."/>
            <person name="Chen Y."/>
            <person name="Sun X."/>
            <person name="Zhang Y."/>
            <person name="Marsh G.A."/>
            <person name="Crameri G."/>
            <person name="Broder C.C."/>
            <person name="Frey K.G."/>
            <person name="Wang L.F."/>
            <person name="Wang J."/>
        </authorList>
    </citation>
    <scope>NUCLEOTIDE SEQUENCE [LARGE SCALE GENOMIC DNA]</scope>
</reference>
<dbReference type="InterPro" id="IPR006861">
    <property type="entry name" value="HABP4_PAIRBP1-bd"/>
</dbReference>
<dbReference type="EMBL" id="KB098929">
    <property type="protein sequence ID" value="ELK38485.1"/>
    <property type="molecule type" value="Genomic_DNA"/>
</dbReference>
<sequence length="68" mass="7811">MEEPPVVEESPDPLEEGSPAKVPELEVEEEIQAQEMTLDEWKTLPEQSTPKLECNIRKPSPRSLPKQW</sequence>
<proteinExistence type="predicted"/>
<dbReference type="Pfam" id="PF04774">
    <property type="entry name" value="HABP4_PAI-RBP1"/>
    <property type="match status" value="1"/>
</dbReference>
<dbReference type="Proteomes" id="UP000010556">
    <property type="component" value="Unassembled WGS sequence"/>
</dbReference>
<organism evidence="3 4">
    <name type="scientific">Myotis davidii</name>
    <name type="common">David's myotis</name>
    <dbReference type="NCBI Taxonomy" id="225400"/>
    <lineage>
        <taxon>Eukaryota</taxon>
        <taxon>Metazoa</taxon>
        <taxon>Chordata</taxon>
        <taxon>Craniata</taxon>
        <taxon>Vertebrata</taxon>
        <taxon>Euteleostomi</taxon>
        <taxon>Mammalia</taxon>
        <taxon>Eutheria</taxon>
        <taxon>Laurasiatheria</taxon>
        <taxon>Chiroptera</taxon>
        <taxon>Yangochiroptera</taxon>
        <taxon>Vespertilionidae</taxon>
        <taxon>Myotis</taxon>
    </lineage>
</organism>
<evidence type="ECO:0000313" key="4">
    <source>
        <dbReference type="Proteomes" id="UP000010556"/>
    </source>
</evidence>
<protein>
    <submittedName>
        <fullName evidence="3">Intracellular hyaluronan-binding protein 4</fullName>
    </submittedName>
</protein>
<evidence type="ECO:0000259" key="2">
    <source>
        <dbReference type="Pfam" id="PF04774"/>
    </source>
</evidence>
<evidence type="ECO:0000313" key="3">
    <source>
        <dbReference type="EMBL" id="ELK38485.1"/>
    </source>
</evidence>